<accession>A0A562NHL3</accession>
<dbReference type="AlphaFoldDB" id="A0A562NHL3"/>
<dbReference type="PANTHER" id="PTHR11929:SF194">
    <property type="entry name" value="ALPHA-(1,3)-FUCOSYLTRANSFERASE 10"/>
    <property type="match status" value="1"/>
</dbReference>
<reference evidence="12 13" key="1">
    <citation type="journal article" date="2015" name="Stand. Genomic Sci.">
        <title>Genomic Encyclopedia of Bacterial and Archaeal Type Strains, Phase III: the genomes of soil and plant-associated and newly described type strains.</title>
        <authorList>
            <person name="Whitman W.B."/>
            <person name="Woyke T."/>
            <person name="Klenk H.P."/>
            <person name="Zhou Y."/>
            <person name="Lilburn T.G."/>
            <person name="Beck B.J."/>
            <person name="De Vos P."/>
            <person name="Vandamme P."/>
            <person name="Eisen J.A."/>
            <person name="Garrity G."/>
            <person name="Hugenholtz P."/>
            <person name="Kyrpides N.C."/>
        </authorList>
    </citation>
    <scope>NUCLEOTIDE SEQUENCE [LARGE SCALE GENOMIC DNA]</scope>
    <source>
        <strain evidence="12 13">CGMCC 1.2546</strain>
    </source>
</reference>
<dbReference type="Pfam" id="PF00852">
    <property type="entry name" value="Glyco_transf_10"/>
    <property type="match status" value="1"/>
</dbReference>
<dbReference type="EMBL" id="VLKT01000029">
    <property type="protein sequence ID" value="TWI31679.1"/>
    <property type="molecule type" value="Genomic_DNA"/>
</dbReference>
<keyword evidence="9" id="KW-0325">Glycoprotein</keyword>
<evidence type="ECO:0000256" key="4">
    <source>
        <dbReference type="ARBA" id="ARBA00022679"/>
    </source>
</evidence>
<evidence type="ECO:0000259" key="11">
    <source>
        <dbReference type="Pfam" id="PF17039"/>
    </source>
</evidence>
<gene>
    <name evidence="12" type="ORF">IQ26_04486</name>
</gene>
<evidence type="ECO:0000256" key="6">
    <source>
        <dbReference type="ARBA" id="ARBA00022968"/>
    </source>
</evidence>
<proteinExistence type="inferred from homology"/>
<dbReference type="InterPro" id="IPR038577">
    <property type="entry name" value="GT10-like_C_sf"/>
</dbReference>
<sequence>MPGRWTLDKSRISEAAAVVFHIPNFREIGDAYKYPGQYWVAWSMESRQNYRRLADPEIMKHFDITMTYESRSDVWAPYLPRIRWWEETFARPIPLKTEIAPVAHFQSARLNYSGRVDFAAELSRHIKIDSYGRHLNNRSILGPDLGSKTKVGTIARHRFCLALENSIETDYVTEKIFDAFRAGTVPIYLGAPNVSEFVPTNSYIDANAFRDAKDLVSYLQHLIETPQAYEAYFAWRARPLPDGLVKRLQHLETPTFCRLASLVRQRMEDRADPPAGKPTLPFGRISFLRTRFRRWQKKVPS</sequence>
<dbReference type="Proteomes" id="UP000317122">
    <property type="component" value="Unassembled WGS sequence"/>
</dbReference>
<feature type="domain" description="Fucosyltransferase C-terminal" evidence="10">
    <location>
        <begin position="102"/>
        <end position="268"/>
    </location>
</feature>
<keyword evidence="5" id="KW-0812">Transmembrane</keyword>
<evidence type="ECO:0000256" key="3">
    <source>
        <dbReference type="ARBA" id="ARBA00022676"/>
    </source>
</evidence>
<dbReference type="GO" id="GO:0016020">
    <property type="term" value="C:membrane"/>
    <property type="evidence" value="ECO:0007669"/>
    <property type="project" value="UniProtKB-SubCell"/>
</dbReference>
<evidence type="ECO:0000256" key="8">
    <source>
        <dbReference type="ARBA" id="ARBA00023136"/>
    </source>
</evidence>
<evidence type="ECO:0000313" key="13">
    <source>
        <dbReference type="Proteomes" id="UP000317122"/>
    </source>
</evidence>
<evidence type="ECO:0000313" key="12">
    <source>
        <dbReference type="EMBL" id="TWI31679.1"/>
    </source>
</evidence>
<dbReference type="PANTHER" id="PTHR11929">
    <property type="entry name" value="ALPHA- 1,3 -FUCOSYLTRANSFERASE"/>
    <property type="match status" value="1"/>
</dbReference>
<evidence type="ECO:0000256" key="2">
    <source>
        <dbReference type="ARBA" id="ARBA00008919"/>
    </source>
</evidence>
<evidence type="ECO:0000256" key="1">
    <source>
        <dbReference type="ARBA" id="ARBA00004167"/>
    </source>
</evidence>
<organism evidence="12 13">
    <name type="scientific">Mesorhizobium tianshanense</name>
    <dbReference type="NCBI Taxonomy" id="39844"/>
    <lineage>
        <taxon>Bacteria</taxon>
        <taxon>Pseudomonadati</taxon>
        <taxon>Pseudomonadota</taxon>
        <taxon>Alphaproteobacteria</taxon>
        <taxon>Hyphomicrobiales</taxon>
        <taxon>Phyllobacteriaceae</taxon>
        <taxon>Mesorhizobium</taxon>
    </lineage>
</organism>
<keyword evidence="6" id="KW-0735">Signal-anchor</keyword>
<dbReference type="Gene3D" id="3.40.50.11660">
    <property type="entry name" value="Glycosyl transferase family 10, C-terminal domain"/>
    <property type="match status" value="1"/>
</dbReference>
<evidence type="ECO:0000259" key="10">
    <source>
        <dbReference type="Pfam" id="PF00852"/>
    </source>
</evidence>
<evidence type="ECO:0000256" key="5">
    <source>
        <dbReference type="ARBA" id="ARBA00022692"/>
    </source>
</evidence>
<dbReference type="InterPro" id="IPR055270">
    <property type="entry name" value="Glyco_tran_10_C"/>
</dbReference>
<protein>
    <submittedName>
        <fullName evidence="12">Fucosyltransferase-like protein</fullName>
    </submittedName>
</protein>
<dbReference type="InterPro" id="IPR031481">
    <property type="entry name" value="Glyco_tran_10_N"/>
</dbReference>
<comment type="caution">
    <text evidence="12">The sequence shown here is derived from an EMBL/GenBank/DDBJ whole genome shotgun (WGS) entry which is preliminary data.</text>
</comment>
<keyword evidence="4 12" id="KW-0808">Transferase</keyword>
<comment type="similarity">
    <text evidence="2">Belongs to the glycosyltransferase 10 family.</text>
</comment>
<comment type="subcellular location">
    <subcellularLocation>
        <location evidence="1">Membrane</location>
        <topology evidence="1">Single-pass membrane protein</topology>
    </subcellularLocation>
</comment>
<dbReference type="GO" id="GO:0008417">
    <property type="term" value="F:fucosyltransferase activity"/>
    <property type="evidence" value="ECO:0007669"/>
    <property type="project" value="InterPro"/>
</dbReference>
<evidence type="ECO:0000256" key="9">
    <source>
        <dbReference type="ARBA" id="ARBA00023180"/>
    </source>
</evidence>
<dbReference type="Pfam" id="PF17039">
    <property type="entry name" value="Glyco_tran_10_N"/>
    <property type="match status" value="1"/>
</dbReference>
<name>A0A562NHL3_9HYPH</name>
<evidence type="ECO:0000256" key="7">
    <source>
        <dbReference type="ARBA" id="ARBA00022989"/>
    </source>
</evidence>
<keyword evidence="3 12" id="KW-0328">Glycosyltransferase</keyword>
<dbReference type="SUPFAM" id="SSF53756">
    <property type="entry name" value="UDP-Glycosyltransferase/glycogen phosphorylase"/>
    <property type="match status" value="1"/>
</dbReference>
<dbReference type="InterPro" id="IPR001503">
    <property type="entry name" value="Glyco_trans_10"/>
</dbReference>
<keyword evidence="13" id="KW-1185">Reference proteome</keyword>
<keyword evidence="8" id="KW-0472">Membrane</keyword>
<keyword evidence="7" id="KW-1133">Transmembrane helix</keyword>
<feature type="domain" description="Fucosyltransferase N-terminal" evidence="11">
    <location>
        <begin position="6"/>
        <end position="78"/>
    </location>
</feature>